<dbReference type="EMBL" id="AKHW03000474">
    <property type="protein sequence ID" value="KYO47249.1"/>
    <property type="molecule type" value="Genomic_DNA"/>
</dbReference>
<gene>
    <name evidence="1" type="ORF">Y1Q_0019961</name>
</gene>
<dbReference type="Proteomes" id="UP000050525">
    <property type="component" value="Unassembled WGS sequence"/>
</dbReference>
<accession>A0A151PE51</accession>
<comment type="caution">
    <text evidence="1">The sequence shown here is derived from an EMBL/GenBank/DDBJ whole genome shotgun (WGS) entry which is preliminary data.</text>
</comment>
<dbReference type="AlphaFoldDB" id="A0A151PE51"/>
<name>A0A151PE51_ALLMI</name>
<sequence>MNVEVRLAGGSISNVYIVPSTLSHICLIGTLQELRAGVRPQPSGYPWLLSFHSTELSIKVSLRIKGKIKTEEPCQSRRTRFLSNKEEVTNFIYYTRKPALTALQGPRISTDHLCGAAWGELPIICFTKVNALKSGNIFFVFWTQLLYSQDIPIPVPQSCIPGNVQAGSCCSIFWSDACP</sequence>
<keyword evidence="2" id="KW-1185">Reference proteome</keyword>
<proteinExistence type="predicted"/>
<protein>
    <submittedName>
        <fullName evidence="1">Uncharacterized protein</fullName>
    </submittedName>
</protein>
<evidence type="ECO:0000313" key="2">
    <source>
        <dbReference type="Proteomes" id="UP000050525"/>
    </source>
</evidence>
<evidence type="ECO:0000313" key="1">
    <source>
        <dbReference type="EMBL" id="KYO47249.1"/>
    </source>
</evidence>
<reference evidence="1 2" key="1">
    <citation type="journal article" date="2012" name="Genome Biol.">
        <title>Sequencing three crocodilian genomes to illuminate the evolution of archosaurs and amniotes.</title>
        <authorList>
            <person name="St John J.A."/>
            <person name="Braun E.L."/>
            <person name="Isberg S.R."/>
            <person name="Miles L.G."/>
            <person name="Chong A.Y."/>
            <person name="Gongora J."/>
            <person name="Dalzell P."/>
            <person name="Moran C."/>
            <person name="Bed'hom B."/>
            <person name="Abzhanov A."/>
            <person name="Burgess S.C."/>
            <person name="Cooksey A.M."/>
            <person name="Castoe T.A."/>
            <person name="Crawford N.G."/>
            <person name="Densmore L.D."/>
            <person name="Drew J.C."/>
            <person name="Edwards S.V."/>
            <person name="Faircloth B.C."/>
            <person name="Fujita M.K."/>
            <person name="Greenwold M.J."/>
            <person name="Hoffmann F.G."/>
            <person name="Howard J.M."/>
            <person name="Iguchi T."/>
            <person name="Janes D.E."/>
            <person name="Khan S.Y."/>
            <person name="Kohno S."/>
            <person name="de Koning A.J."/>
            <person name="Lance S.L."/>
            <person name="McCarthy F.M."/>
            <person name="McCormack J.E."/>
            <person name="Merchant M.E."/>
            <person name="Peterson D.G."/>
            <person name="Pollock D.D."/>
            <person name="Pourmand N."/>
            <person name="Raney B.J."/>
            <person name="Roessler K.A."/>
            <person name="Sanford J.R."/>
            <person name="Sawyer R.H."/>
            <person name="Schmidt C.J."/>
            <person name="Triplett E.W."/>
            <person name="Tuberville T.D."/>
            <person name="Venegas-Anaya M."/>
            <person name="Howard J.T."/>
            <person name="Jarvis E.D."/>
            <person name="Guillette L.J.Jr."/>
            <person name="Glenn T.C."/>
            <person name="Green R.E."/>
            <person name="Ray D.A."/>
        </authorList>
    </citation>
    <scope>NUCLEOTIDE SEQUENCE [LARGE SCALE GENOMIC DNA]</scope>
    <source>
        <strain evidence="1">KSC_2009_1</strain>
    </source>
</reference>
<organism evidence="1 2">
    <name type="scientific">Alligator mississippiensis</name>
    <name type="common">American alligator</name>
    <dbReference type="NCBI Taxonomy" id="8496"/>
    <lineage>
        <taxon>Eukaryota</taxon>
        <taxon>Metazoa</taxon>
        <taxon>Chordata</taxon>
        <taxon>Craniata</taxon>
        <taxon>Vertebrata</taxon>
        <taxon>Euteleostomi</taxon>
        <taxon>Archelosauria</taxon>
        <taxon>Archosauria</taxon>
        <taxon>Crocodylia</taxon>
        <taxon>Alligatoridae</taxon>
        <taxon>Alligatorinae</taxon>
        <taxon>Alligator</taxon>
    </lineage>
</organism>